<dbReference type="Gene3D" id="3.90.180.10">
    <property type="entry name" value="Medium-chain alcohol dehydrogenases, catalytic domain"/>
    <property type="match status" value="1"/>
</dbReference>
<comment type="caution">
    <text evidence="5">The sequence shown here is derived from an EMBL/GenBank/DDBJ whole genome shotgun (WGS) entry which is preliminary data.</text>
</comment>
<accession>A0A1Y2DPP2</accession>
<reference evidence="5 6" key="1">
    <citation type="submission" date="2016-07" db="EMBL/GenBank/DDBJ databases">
        <title>Pervasive Adenine N6-methylation of Active Genes in Fungi.</title>
        <authorList>
            <consortium name="DOE Joint Genome Institute"/>
            <person name="Mondo S.J."/>
            <person name="Dannebaum R.O."/>
            <person name="Kuo R.C."/>
            <person name="Labutti K."/>
            <person name="Haridas S."/>
            <person name="Kuo A."/>
            <person name="Salamov A."/>
            <person name="Ahrendt S.R."/>
            <person name="Lipzen A."/>
            <person name="Sullivan W."/>
            <person name="Andreopoulos W.B."/>
            <person name="Clum A."/>
            <person name="Lindquist E."/>
            <person name="Daum C."/>
            <person name="Ramamoorthy G.K."/>
            <person name="Gryganskyi A."/>
            <person name="Culley D."/>
            <person name="Magnuson J.K."/>
            <person name="James T.Y."/>
            <person name="O'Malley M.A."/>
            <person name="Stajich J.E."/>
            <person name="Spatafora J.W."/>
            <person name="Visel A."/>
            <person name="Grigoriev I.V."/>
        </authorList>
    </citation>
    <scope>NUCLEOTIDE SEQUENCE [LARGE SCALE GENOMIC DNA]</scope>
    <source>
        <strain evidence="5 6">CBS 129021</strain>
    </source>
</reference>
<dbReference type="EMBL" id="MCFJ01000011">
    <property type="protein sequence ID" value="ORY60635.1"/>
    <property type="molecule type" value="Genomic_DNA"/>
</dbReference>
<evidence type="ECO:0000256" key="1">
    <source>
        <dbReference type="ARBA" id="ARBA00008072"/>
    </source>
</evidence>
<dbReference type="GO" id="GO:0016651">
    <property type="term" value="F:oxidoreductase activity, acting on NAD(P)H"/>
    <property type="evidence" value="ECO:0007669"/>
    <property type="project" value="InterPro"/>
</dbReference>
<dbReference type="OrthoDB" id="48317at2759"/>
<dbReference type="PANTHER" id="PTHR45348">
    <property type="entry name" value="HYPOTHETICAL OXIDOREDUCTASE (EUROFUNG)"/>
    <property type="match status" value="1"/>
</dbReference>
<dbReference type="Proteomes" id="UP000193689">
    <property type="component" value="Unassembled WGS sequence"/>
</dbReference>
<feature type="domain" description="Alcohol dehydrogenase-like N-terminal" evidence="4">
    <location>
        <begin position="1"/>
        <end position="32"/>
    </location>
</feature>
<keyword evidence="2" id="KW-0560">Oxidoreductase</keyword>
<sequence length="347" mass="38319">MGSDVASTVVEVGSNVTRFKVGDRVLGHALGMEKKYDMSAMCGLQLYIVLFVKMTSPIPDALQFERATTVPARNFELVKSLGAKKAFDHKSKTVVQDIVRECQGVKMAEAMSIGDGAAEGCVKVLGQCEGNSFISQVRSPTPKNKDAGGLVRAWCFMSSMALLWVKGKSNGVRTKFVWVLESRFPGRSPFVYALEDPLYSFFGTHNILSAHTKSKAIEDNTASSKSPALNLLKYSSLELEDMATYSLFARWAMKKNMNTSNRKRNSENQAGPTSRAKRSRKTLLLAAWRAYSHTRSQNRFEGVEGDEEEGRDSVRNEDHDNNSVYQTTAAAAKYPREKEPSAVATPT</sequence>
<dbReference type="GeneID" id="63779254"/>
<evidence type="ECO:0000313" key="5">
    <source>
        <dbReference type="EMBL" id="ORY60635.1"/>
    </source>
</evidence>
<dbReference type="InterPro" id="IPR013154">
    <property type="entry name" value="ADH-like_N"/>
</dbReference>
<dbReference type="InterPro" id="IPR047122">
    <property type="entry name" value="Trans-enoyl_RdTase-like"/>
</dbReference>
<feature type="region of interest" description="Disordered" evidence="3">
    <location>
        <begin position="258"/>
        <end position="279"/>
    </location>
</feature>
<name>A0A1Y2DPP2_9PEZI</name>
<dbReference type="Pfam" id="PF08240">
    <property type="entry name" value="ADH_N"/>
    <property type="match status" value="1"/>
</dbReference>
<protein>
    <recommendedName>
        <fullName evidence="4">Alcohol dehydrogenase-like N-terminal domain-containing protein</fullName>
    </recommendedName>
</protein>
<dbReference type="PANTHER" id="PTHR45348:SF2">
    <property type="entry name" value="ZINC-TYPE ALCOHOL DEHYDROGENASE-LIKE PROTEIN C2E1P3.01"/>
    <property type="match status" value="1"/>
</dbReference>
<evidence type="ECO:0000259" key="4">
    <source>
        <dbReference type="Pfam" id="PF08240"/>
    </source>
</evidence>
<evidence type="ECO:0000256" key="3">
    <source>
        <dbReference type="SAM" id="MobiDB-lite"/>
    </source>
</evidence>
<evidence type="ECO:0000313" key="6">
    <source>
        <dbReference type="Proteomes" id="UP000193689"/>
    </source>
</evidence>
<comment type="similarity">
    <text evidence="1">Belongs to the zinc-containing alcohol dehydrogenase family.</text>
</comment>
<proteinExistence type="inferred from homology"/>
<dbReference type="RefSeq" id="XP_040712862.1">
    <property type="nucleotide sequence ID" value="XM_040863042.1"/>
</dbReference>
<dbReference type="AlphaFoldDB" id="A0A1Y2DPP2"/>
<keyword evidence="6" id="KW-1185">Reference proteome</keyword>
<evidence type="ECO:0000256" key="2">
    <source>
        <dbReference type="ARBA" id="ARBA00023002"/>
    </source>
</evidence>
<dbReference type="STRING" id="1141098.A0A1Y2DPP2"/>
<feature type="compositionally biased region" description="Basic and acidic residues" evidence="3">
    <location>
        <begin position="311"/>
        <end position="321"/>
    </location>
</feature>
<dbReference type="Gene3D" id="3.40.50.720">
    <property type="entry name" value="NAD(P)-binding Rossmann-like Domain"/>
    <property type="match status" value="1"/>
</dbReference>
<organism evidence="5 6">
    <name type="scientific">Pseudomassariella vexata</name>
    <dbReference type="NCBI Taxonomy" id="1141098"/>
    <lineage>
        <taxon>Eukaryota</taxon>
        <taxon>Fungi</taxon>
        <taxon>Dikarya</taxon>
        <taxon>Ascomycota</taxon>
        <taxon>Pezizomycotina</taxon>
        <taxon>Sordariomycetes</taxon>
        <taxon>Xylariomycetidae</taxon>
        <taxon>Amphisphaeriales</taxon>
        <taxon>Pseudomassariaceae</taxon>
        <taxon>Pseudomassariella</taxon>
    </lineage>
</organism>
<gene>
    <name evidence="5" type="ORF">BCR38DRAFT_476559</name>
</gene>
<dbReference type="SUPFAM" id="SSF50129">
    <property type="entry name" value="GroES-like"/>
    <property type="match status" value="1"/>
</dbReference>
<dbReference type="InterPro" id="IPR011032">
    <property type="entry name" value="GroES-like_sf"/>
</dbReference>
<feature type="region of interest" description="Disordered" evidence="3">
    <location>
        <begin position="296"/>
        <end position="347"/>
    </location>
</feature>
<dbReference type="InParanoid" id="A0A1Y2DPP2"/>